<keyword evidence="3" id="KW-1003">Cell membrane</keyword>
<evidence type="ECO:0000259" key="9">
    <source>
        <dbReference type="PROSITE" id="PS50928"/>
    </source>
</evidence>
<dbReference type="Gene3D" id="1.10.3720.10">
    <property type="entry name" value="MetI-like"/>
    <property type="match status" value="1"/>
</dbReference>
<dbReference type="EMBL" id="JAAGOB010000015">
    <property type="protein sequence ID" value="NED98012.1"/>
    <property type="molecule type" value="Genomic_DNA"/>
</dbReference>
<comment type="caution">
    <text evidence="10">The sequence shown here is derived from an EMBL/GenBank/DDBJ whole genome shotgun (WGS) entry which is preliminary data.</text>
</comment>
<evidence type="ECO:0000256" key="1">
    <source>
        <dbReference type="ARBA" id="ARBA00004651"/>
    </source>
</evidence>
<proteinExistence type="inferred from homology"/>
<feature type="transmembrane region" description="Helical" evidence="7">
    <location>
        <begin position="269"/>
        <end position="290"/>
    </location>
</feature>
<feature type="region of interest" description="Disordered" evidence="8">
    <location>
        <begin position="1"/>
        <end position="30"/>
    </location>
</feature>
<comment type="subcellular location">
    <subcellularLocation>
        <location evidence="1 7">Cell membrane</location>
        <topology evidence="1 7">Multi-pass membrane protein</topology>
    </subcellularLocation>
</comment>
<dbReference type="Proteomes" id="UP000469185">
    <property type="component" value="Unassembled WGS sequence"/>
</dbReference>
<accession>A0A6N9YSQ4</accession>
<protein>
    <submittedName>
        <fullName evidence="10">Carbohydrate ABC transporter permease</fullName>
    </submittedName>
</protein>
<dbReference type="PROSITE" id="PS50928">
    <property type="entry name" value="ABC_TM1"/>
    <property type="match status" value="1"/>
</dbReference>
<evidence type="ECO:0000313" key="10">
    <source>
        <dbReference type="EMBL" id="NED98012.1"/>
    </source>
</evidence>
<comment type="similarity">
    <text evidence="7">Belongs to the binding-protein-dependent transport system permease family.</text>
</comment>
<feature type="compositionally biased region" description="Basic and acidic residues" evidence="8">
    <location>
        <begin position="1"/>
        <end position="22"/>
    </location>
</feature>
<reference evidence="10 11" key="1">
    <citation type="submission" date="2020-02" db="EMBL/GenBank/DDBJ databases">
        <authorList>
            <person name="Li X.-J."/>
            <person name="Feng X.-M."/>
        </authorList>
    </citation>
    <scope>NUCLEOTIDE SEQUENCE [LARGE SCALE GENOMIC DNA]</scope>
    <source>
        <strain evidence="10 11">CGMCC 4.7225</strain>
    </source>
</reference>
<dbReference type="GO" id="GO:0005886">
    <property type="term" value="C:plasma membrane"/>
    <property type="evidence" value="ECO:0007669"/>
    <property type="project" value="UniProtKB-SubCell"/>
</dbReference>
<dbReference type="GO" id="GO:0055085">
    <property type="term" value="P:transmembrane transport"/>
    <property type="evidence" value="ECO:0007669"/>
    <property type="project" value="InterPro"/>
</dbReference>
<name>A0A6N9YSQ4_9ACTN</name>
<organism evidence="10 11">
    <name type="scientific">Phytoactinopolyspora alkaliphila</name>
    <dbReference type="NCBI Taxonomy" id="1783498"/>
    <lineage>
        <taxon>Bacteria</taxon>
        <taxon>Bacillati</taxon>
        <taxon>Actinomycetota</taxon>
        <taxon>Actinomycetes</taxon>
        <taxon>Jiangellales</taxon>
        <taxon>Jiangellaceae</taxon>
        <taxon>Phytoactinopolyspora</taxon>
    </lineage>
</organism>
<evidence type="ECO:0000256" key="7">
    <source>
        <dbReference type="RuleBase" id="RU363032"/>
    </source>
</evidence>
<dbReference type="InterPro" id="IPR000515">
    <property type="entry name" value="MetI-like"/>
</dbReference>
<feature type="transmembrane region" description="Helical" evidence="7">
    <location>
        <begin position="163"/>
        <end position="185"/>
    </location>
</feature>
<evidence type="ECO:0000313" key="11">
    <source>
        <dbReference type="Proteomes" id="UP000469185"/>
    </source>
</evidence>
<evidence type="ECO:0000256" key="5">
    <source>
        <dbReference type="ARBA" id="ARBA00022989"/>
    </source>
</evidence>
<dbReference type="SUPFAM" id="SSF161098">
    <property type="entry name" value="MetI-like"/>
    <property type="match status" value="1"/>
</dbReference>
<dbReference type="AlphaFoldDB" id="A0A6N9YSQ4"/>
<evidence type="ECO:0000256" key="8">
    <source>
        <dbReference type="SAM" id="MobiDB-lite"/>
    </source>
</evidence>
<keyword evidence="4 7" id="KW-0812">Transmembrane</keyword>
<keyword evidence="2 7" id="KW-0813">Transport</keyword>
<keyword evidence="5 7" id="KW-1133">Transmembrane helix</keyword>
<keyword evidence="11" id="KW-1185">Reference proteome</keyword>
<dbReference type="PANTHER" id="PTHR43744:SF13">
    <property type="entry name" value="SN-GLYCEROL-3-PHOSPHATE TRANSPORT INTEGRAL MEMBRANE PROTEIN ABC TRANSPORTER UGPE-RELATED"/>
    <property type="match status" value="1"/>
</dbReference>
<evidence type="ECO:0000256" key="6">
    <source>
        <dbReference type="ARBA" id="ARBA00023136"/>
    </source>
</evidence>
<dbReference type="CDD" id="cd06261">
    <property type="entry name" value="TM_PBP2"/>
    <property type="match status" value="1"/>
</dbReference>
<evidence type="ECO:0000256" key="3">
    <source>
        <dbReference type="ARBA" id="ARBA00022475"/>
    </source>
</evidence>
<evidence type="ECO:0000256" key="4">
    <source>
        <dbReference type="ARBA" id="ARBA00022692"/>
    </source>
</evidence>
<feature type="transmembrane region" description="Helical" evidence="7">
    <location>
        <begin position="39"/>
        <end position="60"/>
    </location>
</feature>
<keyword evidence="6 7" id="KW-0472">Membrane</keyword>
<feature type="domain" description="ABC transmembrane type-1" evidence="9">
    <location>
        <begin position="100"/>
        <end position="290"/>
    </location>
</feature>
<feature type="transmembrane region" description="Helical" evidence="7">
    <location>
        <begin position="104"/>
        <end position="128"/>
    </location>
</feature>
<evidence type="ECO:0000256" key="2">
    <source>
        <dbReference type="ARBA" id="ARBA00022448"/>
    </source>
</evidence>
<dbReference type="Pfam" id="PF00528">
    <property type="entry name" value="BPD_transp_1"/>
    <property type="match status" value="1"/>
</dbReference>
<sequence>MRNERSEGVAIDERTTSQEAQRRRTGPNTRDGETVVRKVLLYAALVAVALLFIGPLYWLFSSALKEPGDIYQYPPHWVPLRPHVENFANAWQAAPFGNFFMNSLIVTAGGAAIKLVNATLTAYAFVFLRFPFKNVLFLVMLGALMVPNNVTLIVNYITVSNLGWINTYLGLIIPSAGSIFGMFLLRQYMMTLPRDIIEAAKVDGAGHIRTLWQVVLPMCKPMLVTVAIIAIVDMWNDFIWPLIVTNTVEMRTLPIGLLYLRTTEGYSNWGAIMAGTVMVALPMLILFLFAQRHIVRGLTGGAVKG</sequence>
<feature type="transmembrane region" description="Helical" evidence="7">
    <location>
        <begin position="135"/>
        <end position="157"/>
    </location>
</feature>
<dbReference type="PANTHER" id="PTHR43744">
    <property type="entry name" value="ABC TRANSPORTER PERMEASE PROTEIN MG189-RELATED-RELATED"/>
    <property type="match status" value="1"/>
</dbReference>
<dbReference type="InterPro" id="IPR035906">
    <property type="entry name" value="MetI-like_sf"/>
</dbReference>
<gene>
    <name evidence="10" type="ORF">G1H11_22190</name>
</gene>